<dbReference type="EMBL" id="FMSH01000398">
    <property type="protein sequence ID" value="SCU86451.1"/>
    <property type="molecule type" value="Genomic_DNA"/>
</dbReference>
<gene>
    <name evidence="1" type="ORF">CNECB9_4570024</name>
</gene>
<name>A0A1K0IYR6_CUPNE</name>
<accession>A0A1K0IYR6</accession>
<reference evidence="1" key="1">
    <citation type="submission" date="2016-09" db="EMBL/GenBank/DDBJ databases">
        <authorList>
            <person name="Capua I."/>
            <person name="De Benedictis P."/>
            <person name="Joannis T."/>
            <person name="Lombin L.H."/>
            <person name="Cattoli G."/>
        </authorList>
    </citation>
    <scope>NUCLEOTIDE SEQUENCE</scope>
    <source>
        <strain evidence="1">B9</strain>
    </source>
</reference>
<sequence>MDRNAARPDGDADRIAALTGHAWSGGSRRGTYADPKGPDASAEMLRFFLAHPRAD</sequence>
<proteinExistence type="predicted"/>
<protein>
    <submittedName>
        <fullName evidence="1">Uncharacterized protein</fullName>
    </submittedName>
</protein>
<evidence type="ECO:0000313" key="1">
    <source>
        <dbReference type="EMBL" id="SCU86451.1"/>
    </source>
</evidence>
<organism evidence="1">
    <name type="scientific">Cupriavidus necator</name>
    <name type="common">Alcaligenes eutrophus</name>
    <name type="synonym">Ralstonia eutropha</name>
    <dbReference type="NCBI Taxonomy" id="106590"/>
    <lineage>
        <taxon>Bacteria</taxon>
        <taxon>Pseudomonadati</taxon>
        <taxon>Pseudomonadota</taxon>
        <taxon>Betaproteobacteria</taxon>
        <taxon>Burkholderiales</taxon>
        <taxon>Burkholderiaceae</taxon>
        <taxon>Cupriavidus</taxon>
    </lineage>
</organism>
<dbReference type="AlphaFoldDB" id="A0A1K0IYR6"/>